<evidence type="ECO:0000313" key="3">
    <source>
        <dbReference type="EMBL" id="MBP2371957.1"/>
    </source>
</evidence>
<proteinExistence type="predicted"/>
<dbReference type="SMART" id="SM00422">
    <property type="entry name" value="HTH_MERR"/>
    <property type="match status" value="1"/>
</dbReference>
<dbReference type="Pfam" id="PF13411">
    <property type="entry name" value="MerR_1"/>
    <property type="match status" value="1"/>
</dbReference>
<dbReference type="PROSITE" id="PS50937">
    <property type="entry name" value="HTH_MERR_2"/>
    <property type="match status" value="1"/>
</dbReference>
<dbReference type="GO" id="GO:0003677">
    <property type="term" value="F:DNA binding"/>
    <property type="evidence" value="ECO:0007669"/>
    <property type="project" value="UniProtKB-KW"/>
</dbReference>
<reference evidence="3 4" key="1">
    <citation type="submission" date="2021-03" db="EMBL/GenBank/DDBJ databases">
        <title>Sequencing the genomes of 1000 actinobacteria strains.</title>
        <authorList>
            <person name="Klenk H.-P."/>
        </authorList>
    </citation>
    <scope>NUCLEOTIDE SEQUENCE [LARGE SCALE GENOMIC DNA]</scope>
    <source>
        <strain evidence="3 4">DSM 45256</strain>
    </source>
</reference>
<feature type="region of interest" description="Disordered" evidence="1">
    <location>
        <begin position="103"/>
        <end position="141"/>
    </location>
</feature>
<feature type="domain" description="HTH merR-type" evidence="2">
    <location>
        <begin position="13"/>
        <end position="81"/>
    </location>
</feature>
<dbReference type="InterPro" id="IPR009061">
    <property type="entry name" value="DNA-bd_dom_put_sf"/>
</dbReference>
<dbReference type="EMBL" id="JAGINU010000004">
    <property type="protein sequence ID" value="MBP2371957.1"/>
    <property type="molecule type" value="Genomic_DNA"/>
</dbReference>
<accession>A0ABS4W6X0</accession>
<dbReference type="Proteomes" id="UP001519295">
    <property type="component" value="Unassembled WGS sequence"/>
</dbReference>
<dbReference type="SUPFAM" id="SSF46955">
    <property type="entry name" value="Putative DNA-binding domain"/>
    <property type="match status" value="1"/>
</dbReference>
<dbReference type="InterPro" id="IPR000551">
    <property type="entry name" value="MerR-type_HTH_dom"/>
</dbReference>
<protein>
    <submittedName>
        <fullName evidence="3">DNA-binding transcriptional MerR regulator</fullName>
    </submittedName>
</protein>
<organism evidence="3 4">
    <name type="scientific">Pseudonocardia parietis</name>
    <dbReference type="NCBI Taxonomy" id="570936"/>
    <lineage>
        <taxon>Bacteria</taxon>
        <taxon>Bacillati</taxon>
        <taxon>Actinomycetota</taxon>
        <taxon>Actinomycetes</taxon>
        <taxon>Pseudonocardiales</taxon>
        <taxon>Pseudonocardiaceae</taxon>
        <taxon>Pseudonocardia</taxon>
    </lineage>
</organism>
<keyword evidence="3" id="KW-0238">DNA-binding</keyword>
<dbReference type="CDD" id="cd00592">
    <property type="entry name" value="HTH_MerR-like"/>
    <property type="match status" value="1"/>
</dbReference>
<name>A0ABS4W6X0_9PSEU</name>
<evidence type="ECO:0000313" key="4">
    <source>
        <dbReference type="Proteomes" id="UP001519295"/>
    </source>
</evidence>
<sequence length="141" mass="15404">MGVERLDDPDYPAMAMGQAAHLLDVEPAFLRSLDNAGAVNPHRSTGGHRRYSRRQLEQAVRLRELLDDGHSLESAATIDQLRADLSASESRLTAANAEVERLRNELDNLTRPPSNEDEPTARETAEADPTATAVSSEDATQ</sequence>
<dbReference type="RefSeq" id="WP_210037009.1">
    <property type="nucleotide sequence ID" value="NZ_JAGINU010000004.1"/>
</dbReference>
<evidence type="ECO:0000259" key="2">
    <source>
        <dbReference type="PROSITE" id="PS50937"/>
    </source>
</evidence>
<gene>
    <name evidence="3" type="ORF">JOF36_007730</name>
</gene>
<dbReference type="Gene3D" id="1.10.1660.10">
    <property type="match status" value="1"/>
</dbReference>
<keyword evidence="4" id="KW-1185">Reference proteome</keyword>
<feature type="compositionally biased region" description="Polar residues" evidence="1">
    <location>
        <begin position="132"/>
        <end position="141"/>
    </location>
</feature>
<evidence type="ECO:0000256" key="1">
    <source>
        <dbReference type="SAM" id="MobiDB-lite"/>
    </source>
</evidence>
<comment type="caution">
    <text evidence="3">The sequence shown here is derived from an EMBL/GenBank/DDBJ whole genome shotgun (WGS) entry which is preliminary data.</text>
</comment>